<feature type="domain" description="Carboxymuconolactone decarboxylase-like" evidence="1">
    <location>
        <begin position="12"/>
        <end position="85"/>
    </location>
</feature>
<evidence type="ECO:0000313" key="3">
    <source>
        <dbReference type="Proteomes" id="UP000628669"/>
    </source>
</evidence>
<dbReference type="SUPFAM" id="SSF69118">
    <property type="entry name" value="AhpD-like"/>
    <property type="match status" value="1"/>
</dbReference>
<dbReference type="NCBIfam" id="TIGR00778">
    <property type="entry name" value="ahpD_dom"/>
    <property type="match status" value="1"/>
</dbReference>
<dbReference type="Gene3D" id="1.20.1290.10">
    <property type="entry name" value="AhpD-like"/>
    <property type="match status" value="1"/>
</dbReference>
<name>A0ABS1FW32_9FLAO</name>
<accession>A0ABS1FW32</accession>
<dbReference type="Proteomes" id="UP000628669">
    <property type="component" value="Unassembled WGS sequence"/>
</dbReference>
<protein>
    <submittedName>
        <fullName evidence="2">Carboxymuconolactone decarboxylase family protein</fullName>
    </submittedName>
</protein>
<evidence type="ECO:0000259" key="1">
    <source>
        <dbReference type="Pfam" id="PF02627"/>
    </source>
</evidence>
<dbReference type="InterPro" id="IPR029032">
    <property type="entry name" value="AhpD-like"/>
</dbReference>
<reference evidence="3" key="1">
    <citation type="submission" date="2021-01" db="EMBL/GenBank/DDBJ databases">
        <title>Genome public.</title>
        <authorList>
            <person name="Liu C."/>
            <person name="Sun Q."/>
        </authorList>
    </citation>
    <scope>NUCLEOTIDE SEQUENCE [LARGE SCALE GENOMIC DNA]</scope>
    <source>
        <strain evidence="3">YIM B02567</strain>
    </source>
</reference>
<sequence>MKKRLALQKYLPQAYQLMKEMDDLIKEGIEPLYLEMIKIRGSQLNGCAYCLNKHITDAIQLGEDPQRIHVLSAWHEAKNWFTNEEQIILQLTEEITLIGEHGISDDVYDRAIETFGEEKTSHLILAAISINSWNRIGVGLQMHPLKYKD</sequence>
<dbReference type="RefSeq" id="WP_200246287.1">
    <property type="nucleotide sequence ID" value="NZ_JAENHK010000010.1"/>
</dbReference>
<dbReference type="InterPro" id="IPR003779">
    <property type="entry name" value="CMD-like"/>
</dbReference>
<evidence type="ECO:0000313" key="2">
    <source>
        <dbReference type="EMBL" id="MBK1896650.1"/>
    </source>
</evidence>
<dbReference type="InterPro" id="IPR004675">
    <property type="entry name" value="AhpD_core"/>
</dbReference>
<comment type="caution">
    <text evidence="2">The sequence shown here is derived from an EMBL/GenBank/DDBJ whole genome shotgun (WGS) entry which is preliminary data.</text>
</comment>
<keyword evidence="3" id="KW-1185">Reference proteome</keyword>
<organism evidence="2 3">
    <name type="scientific">Chryseobacterium paridis</name>
    <dbReference type="NCBI Taxonomy" id="2800328"/>
    <lineage>
        <taxon>Bacteria</taxon>
        <taxon>Pseudomonadati</taxon>
        <taxon>Bacteroidota</taxon>
        <taxon>Flavobacteriia</taxon>
        <taxon>Flavobacteriales</taxon>
        <taxon>Weeksellaceae</taxon>
        <taxon>Chryseobacterium group</taxon>
        <taxon>Chryseobacterium</taxon>
    </lineage>
</organism>
<proteinExistence type="predicted"/>
<dbReference type="Pfam" id="PF02627">
    <property type="entry name" value="CMD"/>
    <property type="match status" value="1"/>
</dbReference>
<gene>
    <name evidence="2" type="ORF">JHL15_12860</name>
</gene>
<dbReference type="EMBL" id="JAENHK010000010">
    <property type="protein sequence ID" value="MBK1896650.1"/>
    <property type="molecule type" value="Genomic_DNA"/>
</dbReference>
<dbReference type="PANTHER" id="PTHR34846">
    <property type="entry name" value="4-CARBOXYMUCONOLACTONE DECARBOXYLASE FAMILY PROTEIN (AFU_ORTHOLOGUE AFUA_6G11590)"/>
    <property type="match status" value="1"/>
</dbReference>
<dbReference type="PANTHER" id="PTHR34846:SF10">
    <property type="entry name" value="CYTOPLASMIC PROTEIN"/>
    <property type="match status" value="1"/>
</dbReference>